<dbReference type="EMBL" id="JAAGOA010000001">
    <property type="protein sequence ID" value="NED98602.1"/>
    <property type="molecule type" value="Genomic_DNA"/>
</dbReference>
<keyword evidence="2" id="KW-0067">ATP-binding</keyword>
<dbReference type="Gene3D" id="1.10.3290.10">
    <property type="entry name" value="Fido-like domain"/>
    <property type="match status" value="1"/>
</dbReference>
<dbReference type="GO" id="GO:0005524">
    <property type="term" value="F:ATP binding"/>
    <property type="evidence" value="ECO:0007669"/>
    <property type="project" value="UniProtKB-KW"/>
</dbReference>
<dbReference type="Pfam" id="PF02661">
    <property type="entry name" value="Fic"/>
    <property type="match status" value="1"/>
</dbReference>
<organism evidence="4 5">
    <name type="scientific">Phytoactinopolyspora halotolerans</name>
    <dbReference type="NCBI Taxonomy" id="1981512"/>
    <lineage>
        <taxon>Bacteria</taxon>
        <taxon>Bacillati</taxon>
        <taxon>Actinomycetota</taxon>
        <taxon>Actinomycetes</taxon>
        <taxon>Jiangellales</taxon>
        <taxon>Jiangellaceae</taxon>
        <taxon>Phytoactinopolyspora</taxon>
    </lineage>
</organism>
<comment type="caution">
    <text evidence="4">The sequence shown here is derived from an EMBL/GenBank/DDBJ whole genome shotgun (WGS) entry which is preliminary data.</text>
</comment>
<dbReference type="SUPFAM" id="SSF140931">
    <property type="entry name" value="Fic-like"/>
    <property type="match status" value="1"/>
</dbReference>
<feature type="active site" evidence="1">
    <location>
        <position position="324"/>
    </location>
</feature>
<dbReference type="PANTHER" id="PTHR13504">
    <property type="entry name" value="FIDO DOMAIN-CONTAINING PROTEIN DDB_G0283145"/>
    <property type="match status" value="1"/>
</dbReference>
<evidence type="ECO:0000256" key="2">
    <source>
        <dbReference type="PIRSR" id="PIRSR640198-2"/>
    </source>
</evidence>
<dbReference type="AlphaFoldDB" id="A0A6L9S0F3"/>
<proteinExistence type="predicted"/>
<keyword evidence="2" id="KW-0547">Nucleotide-binding</keyword>
<dbReference type="InterPro" id="IPR036597">
    <property type="entry name" value="Fido-like_dom_sf"/>
</dbReference>
<protein>
    <submittedName>
        <fullName evidence="4">Fic family protein</fullName>
    </submittedName>
</protein>
<dbReference type="PROSITE" id="PS51459">
    <property type="entry name" value="FIDO"/>
    <property type="match status" value="1"/>
</dbReference>
<dbReference type="InterPro" id="IPR003812">
    <property type="entry name" value="Fido"/>
</dbReference>
<dbReference type="PANTHER" id="PTHR13504:SF38">
    <property type="entry name" value="FIDO DOMAIN-CONTAINING PROTEIN"/>
    <property type="match status" value="1"/>
</dbReference>
<dbReference type="InterPro" id="IPR040198">
    <property type="entry name" value="Fido_containing"/>
</dbReference>
<evidence type="ECO:0000256" key="1">
    <source>
        <dbReference type="PIRSR" id="PIRSR640198-1"/>
    </source>
</evidence>
<reference evidence="4 5" key="1">
    <citation type="submission" date="2020-02" db="EMBL/GenBank/DDBJ databases">
        <authorList>
            <person name="Li X.-J."/>
            <person name="Han X.-M."/>
        </authorList>
    </citation>
    <scope>NUCLEOTIDE SEQUENCE [LARGE SCALE GENOMIC DNA]</scope>
    <source>
        <strain evidence="4 5">CCTCC AB 2017055</strain>
    </source>
</reference>
<evidence type="ECO:0000313" key="5">
    <source>
        <dbReference type="Proteomes" id="UP000475214"/>
    </source>
</evidence>
<keyword evidence="5" id="KW-1185">Reference proteome</keyword>
<accession>A0A6L9S0F3</accession>
<feature type="domain" description="Fido" evidence="3">
    <location>
        <begin position="250"/>
        <end position="385"/>
    </location>
</feature>
<feature type="binding site" evidence="2">
    <location>
        <begin position="328"/>
        <end position="335"/>
    </location>
    <ligand>
        <name>ATP</name>
        <dbReference type="ChEBI" id="CHEBI:30616"/>
    </ligand>
</feature>
<sequence length="432" mass="47464">MDRSALAAGPGDGWLFVDHERVRPLGLPGLTVVPRRGPGPLSSDVPLGDGLWLSSEGRALVDNLGPSRSRGARPPRTLSTRELHDWIARLVSARRPEQIERIVEQAKEAADAIGRVHRVGEVRKLIAAADGGATVTTESPALSAAQAGRGYDVVRVSQLEMLADHLTSRPPRPRPVTGEHVARQRFLPFYEAYFSNFIEGTEFTVDEAAMIALQGQDLPSRPADAHDMRGTYELVVDDAEMTRELRSVDEYLDALRERHARIMGGRPDVRPGEWKDRRNQAGATVFVEPALVTGTLAAGREIVGRLDDPFARALYAVYLIGIVHPFDDGNGRLARVMMNNELVAAGECRIIVPTVFRYEYLAALGAMSDGGYPQALISVLDFAQRYTYQIDFSTVGTAHEMLERTHAFTDPQIASEQGIRLTLPSSLPRTEN</sequence>
<gene>
    <name evidence="4" type="ORF">G1H10_00280</name>
</gene>
<name>A0A6L9S0F3_9ACTN</name>
<dbReference type="Proteomes" id="UP000475214">
    <property type="component" value="Unassembled WGS sequence"/>
</dbReference>
<evidence type="ECO:0000313" key="4">
    <source>
        <dbReference type="EMBL" id="NED98602.1"/>
    </source>
</evidence>
<evidence type="ECO:0000259" key="3">
    <source>
        <dbReference type="PROSITE" id="PS51459"/>
    </source>
</evidence>
<dbReference type="RefSeq" id="WP_163731029.1">
    <property type="nucleotide sequence ID" value="NZ_JAAGOA010000001.1"/>
</dbReference>